<accession>A0AAD7XWK8</accession>
<feature type="coiled-coil region" evidence="8">
    <location>
        <begin position="838"/>
        <end position="865"/>
    </location>
</feature>
<feature type="compositionally biased region" description="Low complexity" evidence="9">
    <location>
        <begin position="264"/>
        <end position="289"/>
    </location>
</feature>
<comment type="subcellular location">
    <subcellularLocation>
        <location evidence="1">Nucleus</location>
        <location evidence="1">Nuclear pore complex</location>
    </subcellularLocation>
</comment>
<protein>
    <submittedName>
        <fullName evidence="10">Uncharacterized protein</fullName>
    </submittedName>
</protein>
<proteinExistence type="predicted"/>
<keyword evidence="6" id="KW-0906">Nuclear pore complex</keyword>
<feature type="region of interest" description="Disordered" evidence="9">
    <location>
        <begin position="1"/>
        <end position="716"/>
    </location>
</feature>
<feature type="compositionally biased region" description="Polar residues" evidence="9">
    <location>
        <begin position="1"/>
        <end position="11"/>
    </location>
</feature>
<organism evidence="10 11">
    <name type="scientific">Lichtheimia ornata</name>
    <dbReference type="NCBI Taxonomy" id="688661"/>
    <lineage>
        <taxon>Eukaryota</taxon>
        <taxon>Fungi</taxon>
        <taxon>Fungi incertae sedis</taxon>
        <taxon>Mucoromycota</taxon>
        <taxon>Mucoromycotina</taxon>
        <taxon>Mucoromycetes</taxon>
        <taxon>Mucorales</taxon>
        <taxon>Lichtheimiaceae</taxon>
        <taxon>Lichtheimia</taxon>
    </lineage>
</organism>
<dbReference type="GO" id="GO:0015031">
    <property type="term" value="P:protein transport"/>
    <property type="evidence" value="ECO:0007669"/>
    <property type="project" value="UniProtKB-KW"/>
</dbReference>
<feature type="compositionally biased region" description="Low complexity" evidence="9">
    <location>
        <begin position="74"/>
        <end position="98"/>
    </location>
</feature>
<reference evidence="10 11" key="1">
    <citation type="submission" date="2023-03" db="EMBL/GenBank/DDBJ databases">
        <title>Genome sequence of Lichtheimia ornata CBS 291.66.</title>
        <authorList>
            <person name="Mohabir J.T."/>
            <person name="Shea T.P."/>
            <person name="Kurbessoian T."/>
            <person name="Berby B."/>
            <person name="Fontaine J."/>
            <person name="Livny J."/>
            <person name="Gnirke A."/>
            <person name="Stajich J.E."/>
            <person name="Cuomo C.A."/>
        </authorList>
    </citation>
    <scope>NUCLEOTIDE SEQUENCE [LARGE SCALE GENOMIC DNA]</scope>
    <source>
        <strain evidence="10">CBS 291.66</strain>
    </source>
</reference>
<evidence type="ECO:0000256" key="9">
    <source>
        <dbReference type="SAM" id="MobiDB-lite"/>
    </source>
</evidence>
<dbReference type="AlphaFoldDB" id="A0AAD7XWK8"/>
<evidence type="ECO:0000313" key="10">
    <source>
        <dbReference type="EMBL" id="KAJ8652747.1"/>
    </source>
</evidence>
<feature type="compositionally biased region" description="Basic and acidic residues" evidence="9">
    <location>
        <begin position="544"/>
        <end position="553"/>
    </location>
</feature>
<evidence type="ECO:0000313" key="11">
    <source>
        <dbReference type="Proteomes" id="UP001234581"/>
    </source>
</evidence>
<dbReference type="InterPro" id="IPR024882">
    <property type="entry name" value="NUP58/p45/49"/>
</dbReference>
<keyword evidence="2" id="KW-0813">Transport</keyword>
<dbReference type="Proteomes" id="UP001234581">
    <property type="component" value="Unassembled WGS sequence"/>
</dbReference>
<feature type="compositionally biased region" description="Low complexity" evidence="9">
    <location>
        <begin position="674"/>
        <end position="693"/>
    </location>
</feature>
<evidence type="ECO:0000256" key="2">
    <source>
        <dbReference type="ARBA" id="ARBA00022448"/>
    </source>
</evidence>
<dbReference type="Gene3D" id="6.10.140.1350">
    <property type="match status" value="1"/>
</dbReference>
<feature type="compositionally biased region" description="Low complexity" evidence="9">
    <location>
        <begin position="554"/>
        <end position="574"/>
    </location>
</feature>
<comment type="caution">
    <text evidence="10">The sequence shown here is derived from an EMBL/GenBank/DDBJ whole genome shotgun (WGS) entry which is preliminary data.</text>
</comment>
<feature type="compositionally biased region" description="Polar residues" evidence="9">
    <location>
        <begin position="527"/>
        <end position="543"/>
    </location>
</feature>
<evidence type="ECO:0000256" key="5">
    <source>
        <dbReference type="ARBA" id="ARBA00023010"/>
    </source>
</evidence>
<feature type="compositionally biased region" description="Low complexity" evidence="9">
    <location>
        <begin position="298"/>
        <end position="309"/>
    </location>
</feature>
<dbReference type="RefSeq" id="XP_058337661.1">
    <property type="nucleotide sequence ID" value="XM_058491593.1"/>
</dbReference>
<evidence type="ECO:0000256" key="3">
    <source>
        <dbReference type="ARBA" id="ARBA00022816"/>
    </source>
</evidence>
<dbReference type="PANTHER" id="PTHR13437">
    <property type="entry name" value="NUCLEOPORIN P58/P45 NUCLEOPORIN-LIKE PROTEIN 1"/>
    <property type="match status" value="1"/>
</dbReference>
<feature type="compositionally biased region" description="Low complexity" evidence="9">
    <location>
        <begin position="114"/>
        <end position="254"/>
    </location>
</feature>
<keyword evidence="11" id="KW-1185">Reference proteome</keyword>
<evidence type="ECO:0000256" key="1">
    <source>
        <dbReference type="ARBA" id="ARBA00004567"/>
    </source>
</evidence>
<dbReference type="PANTHER" id="PTHR13437:SF2">
    <property type="entry name" value="NUCLEOPORIN P58_P45"/>
    <property type="match status" value="1"/>
</dbReference>
<evidence type="ECO:0000256" key="7">
    <source>
        <dbReference type="ARBA" id="ARBA00023242"/>
    </source>
</evidence>
<feature type="compositionally biased region" description="Low complexity" evidence="9">
    <location>
        <begin position="640"/>
        <end position="650"/>
    </location>
</feature>
<keyword evidence="4" id="KW-0653">Protein transport</keyword>
<name>A0AAD7XWK8_9FUNG</name>
<dbReference type="GeneID" id="83219029"/>
<gene>
    <name evidence="10" type="ORF">O0I10_011629</name>
</gene>
<keyword evidence="7" id="KW-0539">Nucleus</keyword>
<feature type="compositionally biased region" description="Basic and acidic residues" evidence="9">
    <location>
        <begin position="621"/>
        <end position="639"/>
    </location>
</feature>
<feature type="compositionally biased region" description="Low complexity" evidence="9">
    <location>
        <begin position="320"/>
        <end position="347"/>
    </location>
</feature>
<dbReference type="GO" id="GO:0008139">
    <property type="term" value="F:nuclear localization sequence binding"/>
    <property type="evidence" value="ECO:0007669"/>
    <property type="project" value="InterPro"/>
</dbReference>
<evidence type="ECO:0000256" key="4">
    <source>
        <dbReference type="ARBA" id="ARBA00022927"/>
    </source>
</evidence>
<feature type="compositionally biased region" description="Low complexity" evidence="9">
    <location>
        <begin position="367"/>
        <end position="428"/>
    </location>
</feature>
<keyword evidence="8" id="KW-0175">Coiled coil</keyword>
<sequence length="903" mass="93038">MSTPPGFNNPNIAGRKIATPRRRLNRASSDMGGQGAPMPNFTFQPPGGVAPSFGGGASGTSGTPQPSFSGFNRSASAGSAGFQFSAPSQATPSQQQPFVFGSQASGVQQQSNAPFQFGSGGSQPSSPSSFSFGSNTAAPTPAFGAAAPTTTTTSATPSFGTSAPATSSTSAAPSSPAQQPFKFGSPTSSPFGASATSTTSTTSPFGSPSLTPAAPANATTPSTPPALGAFGSSLSSTSSTTSPTASTFTFGASAQQPPSSPKVAGGFTFGAGATPITTTGDSTMATDTSLAQPFSIGSTTTSATTSPSTMIKTPSFNFGSTAATTEKPAATTTTTKSTTDKPAAADKPAFSFGSTSPKQGPSPFALTSTTTTTSSEKSAPAMTTATTTTTSSSTKAAPTFNFGAAATTTDKPASSSPTSTTTKPAFSFGTPASTTSTTAEKPPVAPKMPTFSFGSASGGEKDGSSETTSTSKEETTAAPVTTGSKRKTLDTAAAESARHKLRHGNSPLSQSWNADDEEQPAAKRATTGLNDASNRLQPPSSSSTEDKGKDKGSSDTATTTTTSTAAATAGTSSTESDGKKRPLEGADNTGTQAKKVTFSVGESSSSTSSKKPLFTFGAKEQQQDGDKKATEKKKDEKEGATTTTTTTTTTKEGDKENKPVNPFKPLESTPIEIPSSQASSSSSTAPKSQSTSSDVFGKPTPTDAEQTMIESKITHPDGIEKRTRYRELPAAAQTELDNLWWFIDQQVRMAKEIETRQLASNGELIRDLSQSVHRMSKDLTLLKEQHHITAQSIATLTESTEYQVQNASVAKAYSDHQNQGRRMEGGTTIHRRYFFDLVKSLNAKCTEYRNAINDIEDRMRELDQVVVQSPAGLADILRTQNETLIALAAQVADLHQQTEKLKA</sequence>
<feature type="compositionally biased region" description="Polar residues" evidence="9">
    <location>
        <begin position="102"/>
        <end position="113"/>
    </location>
</feature>
<keyword evidence="3" id="KW-0509">mRNA transport</keyword>
<dbReference type="GO" id="GO:0017056">
    <property type="term" value="F:structural constituent of nuclear pore"/>
    <property type="evidence" value="ECO:0007669"/>
    <property type="project" value="InterPro"/>
</dbReference>
<dbReference type="GO" id="GO:0051028">
    <property type="term" value="P:mRNA transport"/>
    <property type="evidence" value="ECO:0007669"/>
    <property type="project" value="UniProtKB-KW"/>
</dbReference>
<dbReference type="GO" id="GO:0005643">
    <property type="term" value="C:nuclear pore"/>
    <property type="evidence" value="ECO:0007669"/>
    <property type="project" value="UniProtKB-SubCell"/>
</dbReference>
<evidence type="ECO:0000256" key="8">
    <source>
        <dbReference type="SAM" id="Coils"/>
    </source>
</evidence>
<keyword evidence="5" id="KW-0811">Translocation</keyword>
<feature type="compositionally biased region" description="Polar residues" evidence="9">
    <location>
        <begin position="430"/>
        <end position="439"/>
    </location>
</feature>
<evidence type="ECO:0000256" key="6">
    <source>
        <dbReference type="ARBA" id="ARBA00023132"/>
    </source>
</evidence>
<dbReference type="EMBL" id="JARTCD010000095">
    <property type="protein sequence ID" value="KAJ8652747.1"/>
    <property type="molecule type" value="Genomic_DNA"/>
</dbReference>
<feature type="compositionally biased region" description="Polar residues" evidence="9">
    <location>
        <begin position="310"/>
        <end position="319"/>
    </location>
</feature>